<feature type="transmembrane region" description="Helical" evidence="6">
    <location>
        <begin position="64"/>
        <end position="86"/>
    </location>
</feature>
<reference evidence="8 9" key="1">
    <citation type="journal article" date="2019" name="Nat. Ecol. Evol.">
        <title>Megaphylogeny resolves global patterns of mushroom evolution.</title>
        <authorList>
            <person name="Varga T."/>
            <person name="Krizsan K."/>
            <person name="Foldi C."/>
            <person name="Dima B."/>
            <person name="Sanchez-Garcia M."/>
            <person name="Sanchez-Ramirez S."/>
            <person name="Szollosi G.J."/>
            <person name="Szarkandi J.G."/>
            <person name="Papp V."/>
            <person name="Albert L."/>
            <person name="Andreopoulos W."/>
            <person name="Angelini C."/>
            <person name="Antonin V."/>
            <person name="Barry K.W."/>
            <person name="Bougher N.L."/>
            <person name="Buchanan P."/>
            <person name="Buyck B."/>
            <person name="Bense V."/>
            <person name="Catcheside P."/>
            <person name="Chovatia M."/>
            <person name="Cooper J."/>
            <person name="Damon W."/>
            <person name="Desjardin D."/>
            <person name="Finy P."/>
            <person name="Geml J."/>
            <person name="Haridas S."/>
            <person name="Hughes K."/>
            <person name="Justo A."/>
            <person name="Karasinski D."/>
            <person name="Kautmanova I."/>
            <person name="Kiss B."/>
            <person name="Kocsube S."/>
            <person name="Kotiranta H."/>
            <person name="LaButti K.M."/>
            <person name="Lechner B.E."/>
            <person name="Liimatainen K."/>
            <person name="Lipzen A."/>
            <person name="Lukacs Z."/>
            <person name="Mihaltcheva S."/>
            <person name="Morgado L.N."/>
            <person name="Niskanen T."/>
            <person name="Noordeloos M.E."/>
            <person name="Ohm R.A."/>
            <person name="Ortiz-Santana B."/>
            <person name="Ovrebo C."/>
            <person name="Racz N."/>
            <person name="Riley R."/>
            <person name="Savchenko A."/>
            <person name="Shiryaev A."/>
            <person name="Soop K."/>
            <person name="Spirin V."/>
            <person name="Szebenyi C."/>
            <person name="Tomsovsky M."/>
            <person name="Tulloss R.E."/>
            <person name="Uehling J."/>
            <person name="Grigoriev I.V."/>
            <person name="Vagvolgyi C."/>
            <person name="Papp T."/>
            <person name="Martin F.M."/>
            <person name="Miettinen O."/>
            <person name="Hibbett D.S."/>
            <person name="Nagy L.G."/>
        </authorList>
    </citation>
    <scope>NUCLEOTIDE SEQUENCE [LARGE SCALE GENOMIC DNA]</scope>
    <source>
        <strain evidence="8 9">CBS 962.96</strain>
    </source>
</reference>
<feature type="transmembrane region" description="Helical" evidence="6">
    <location>
        <begin position="461"/>
        <end position="482"/>
    </location>
</feature>
<accession>A0A4S8LW20</accession>
<evidence type="ECO:0000313" key="9">
    <source>
        <dbReference type="Proteomes" id="UP000297245"/>
    </source>
</evidence>
<dbReference type="InterPro" id="IPR036259">
    <property type="entry name" value="MFS_trans_sf"/>
</dbReference>
<dbReference type="Gene3D" id="1.20.1250.20">
    <property type="entry name" value="MFS general substrate transporter like domains"/>
    <property type="match status" value="1"/>
</dbReference>
<evidence type="ECO:0000256" key="1">
    <source>
        <dbReference type="ARBA" id="ARBA00004141"/>
    </source>
</evidence>
<feature type="transmembrane region" description="Helical" evidence="6">
    <location>
        <begin position="98"/>
        <end position="117"/>
    </location>
</feature>
<dbReference type="AlphaFoldDB" id="A0A4S8LW20"/>
<dbReference type="GO" id="GO:0005886">
    <property type="term" value="C:plasma membrane"/>
    <property type="evidence" value="ECO:0007669"/>
    <property type="project" value="TreeGrafter"/>
</dbReference>
<dbReference type="Proteomes" id="UP000297245">
    <property type="component" value="Unassembled WGS sequence"/>
</dbReference>
<feature type="transmembrane region" description="Helical" evidence="6">
    <location>
        <begin position="379"/>
        <end position="398"/>
    </location>
</feature>
<evidence type="ECO:0000259" key="7">
    <source>
        <dbReference type="PROSITE" id="PS50850"/>
    </source>
</evidence>
<feature type="compositionally biased region" description="Polar residues" evidence="5">
    <location>
        <begin position="307"/>
        <end position="336"/>
    </location>
</feature>
<dbReference type="PANTHER" id="PTHR23502">
    <property type="entry name" value="MAJOR FACILITATOR SUPERFAMILY"/>
    <property type="match status" value="1"/>
</dbReference>
<feature type="transmembrane region" description="Helical" evidence="6">
    <location>
        <begin position="191"/>
        <end position="214"/>
    </location>
</feature>
<keyword evidence="3 6" id="KW-1133">Transmembrane helix</keyword>
<dbReference type="InterPro" id="IPR011701">
    <property type="entry name" value="MFS"/>
</dbReference>
<dbReference type="OrthoDB" id="2585655at2759"/>
<evidence type="ECO:0000256" key="6">
    <source>
        <dbReference type="SAM" id="Phobius"/>
    </source>
</evidence>
<dbReference type="Gene3D" id="1.20.1720.10">
    <property type="entry name" value="Multidrug resistance protein D"/>
    <property type="match status" value="1"/>
</dbReference>
<evidence type="ECO:0000256" key="5">
    <source>
        <dbReference type="SAM" id="MobiDB-lite"/>
    </source>
</evidence>
<feature type="transmembrane region" description="Helical" evidence="6">
    <location>
        <begin position="553"/>
        <end position="573"/>
    </location>
</feature>
<name>A0A4S8LW20_DENBC</name>
<evidence type="ECO:0000256" key="2">
    <source>
        <dbReference type="ARBA" id="ARBA00022692"/>
    </source>
</evidence>
<feature type="transmembrane region" description="Helical" evidence="6">
    <location>
        <begin position="220"/>
        <end position="238"/>
    </location>
</feature>
<organism evidence="8 9">
    <name type="scientific">Dendrothele bispora (strain CBS 962.96)</name>
    <dbReference type="NCBI Taxonomy" id="1314807"/>
    <lineage>
        <taxon>Eukaryota</taxon>
        <taxon>Fungi</taxon>
        <taxon>Dikarya</taxon>
        <taxon>Basidiomycota</taxon>
        <taxon>Agaricomycotina</taxon>
        <taxon>Agaricomycetes</taxon>
        <taxon>Agaricomycetidae</taxon>
        <taxon>Agaricales</taxon>
        <taxon>Agaricales incertae sedis</taxon>
        <taxon>Dendrothele</taxon>
    </lineage>
</organism>
<comment type="subcellular location">
    <subcellularLocation>
        <location evidence="1">Membrane</location>
        <topology evidence="1">Multi-pass membrane protein</topology>
    </subcellularLocation>
</comment>
<feature type="domain" description="Major facilitator superfamily (MFS) profile" evidence="7">
    <location>
        <begin position="64"/>
        <end position="578"/>
    </location>
</feature>
<dbReference type="Pfam" id="PF07690">
    <property type="entry name" value="MFS_1"/>
    <property type="match status" value="1"/>
</dbReference>
<feature type="region of interest" description="Disordered" evidence="5">
    <location>
        <begin position="307"/>
        <end position="338"/>
    </location>
</feature>
<feature type="transmembrane region" description="Helical" evidence="6">
    <location>
        <begin position="418"/>
        <end position="440"/>
    </location>
</feature>
<feature type="region of interest" description="Disordered" evidence="5">
    <location>
        <begin position="266"/>
        <end position="287"/>
    </location>
</feature>
<evidence type="ECO:0000256" key="3">
    <source>
        <dbReference type="ARBA" id="ARBA00022989"/>
    </source>
</evidence>
<dbReference type="EMBL" id="ML179243">
    <property type="protein sequence ID" value="THU93660.1"/>
    <property type="molecule type" value="Genomic_DNA"/>
</dbReference>
<evidence type="ECO:0000256" key="4">
    <source>
        <dbReference type="ARBA" id="ARBA00023136"/>
    </source>
</evidence>
<protein>
    <submittedName>
        <fullName evidence="8">MFS general substrate transporter</fullName>
    </submittedName>
</protein>
<proteinExistence type="predicted"/>
<dbReference type="GO" id="GO:0022857">
    <property type="term" value="F:transmembrane transporter activity"/>
    <property type="evidence" value="ECO:0007669"/>
    <property type="project" value="InterPro"/>
</dbReference>
<keyword evidence="9" id="KW-1185">Reference proteome</keyword>
<dbReference type="SUPFAM" id="SSF103473">
    <property type="entry name" value="MFS general substrate transporter"/>
    <property type="match status" value="1"/>
</dbReference>
<feature type="transmembrane region" description="Helical" evidence="6">
    <location>
        <begin position="129"/>
        <end position="147"/>
    </location>
</feature>
<dbReference type="PANTHER" id="PTHR23502:SF5">
    <property type="entry name" value="QUINIDINE RESISTANCE PROTEIN 3"/>
    <property type="match status" value="1"/>
</dbReference>
<feature type="transmembrane region" description="Helical" evidence="6">
    <location>
        <begin position="526"/>
        <end position="547"/>
    </location>
</feature>
<keyword evidence="4 6" id="KW-0472">Membrane</keyword>
<evidence type="ECO:0000313" key="8">
    <source>
        <dbReference type="EMBL" id="THU93660.1"/>
    </source>
</evidence>
<dbReference type="InterPro" id="IPR020846">
    <property type="entry name" value="MFS_dom"/>
</dbReference>
<sequence>MTTTTTETKETTVLPTQADHIASTEMKEKKTTTTTQDVIEQIDIEHMEVEDDPRKWSRLRKNCILLQVGAGAMIAGLASNVQLPAVSEMEAVLPATPGQISLTLSLFMLIQGVIPLFWSAVSEVKGRKLVYVSSLTIFTAGSVIIATSNSIGLVIGFRIVQAAGSSAVMSIGAATLADIFDPEERGSKMGLFYIAPLLGPSLGAIFGGVFTTAFTWRGPFYFLTIVGGCVTLSFLLVFKDTWRKERSTVYQRVVKKKMKERMEMKATKSIANGDKEEARASSSIHNDNTLQVDVEKQAVSHAGDITSDSYLSASSTPKPGSHMESASYTSETTQQPPAEVEIDKEDMERELADVTKDVKLSLFDVNPIKPLWDVFRRPWNLCMLNASALIFSFAYIVVYSTTRVLENASQYSYNPLKVGLVLLSFGLGSVTGSILGGRYSDYTLKRLKKKNGGKREAEMRLQPLLIPFILFPIFIIACGWVLKERLHIAAVIVFLFICGFFSIFIYTPTLAYIVDSNPGSSSFATALNSLLRGIFAFISLEITVPLQDSIGEGWTYVLIGAAIVLSGALIGWTEMKGRGWRDRWEERDKKK</sequence>
<feature type="transmembrane region" description="Helical" evidence="6">
    <location>
        <begin position="159"/>
        <end position="179"/>
    </location>
</feature>
<dbReference type="PROSITE" id="PS50850">
    <property type="entry name" value="MFS"/>
    <property type="match status" value="1"/>
</dbReference>
<gene>
    <name evidence="8" type="ORF">K435DRAFT_779731</name>
</gene>
<keyword evidence="2 6" id="KW-0812">Transmembrane</keyword>
<feature type="transmembrane region" description="Helical" evidence="6">
    <location>
        <begin position="488"/>
        <end position="514"/>
    </location>
</feature>